<evidence type="ECO:0000256" key="21">
    <source>
        <dbReference type="PIRNR" id="PIRNR038147"/>
    </source>
</evidence>
<sequence length="601" mass="68450">MNLWHKRRFPAQRGAPRLFKASDVRCSQPIPVPEPEERAGWPRLTCGPSLAVDAFGPSAAAIAMDYRALAMSQAVPGQFDDAECSDGEFTQETEIAEEGEVTNCQPRMCEEVNTEEGDGDDDDDEDEDWDWDDEVGRLTKHHSTAGGCNPQANRQTPSCYSAKMSTPTDKVLRKFEHKINLDKLNFDDSVINRVTEKSRQKEADMYRVKDKSDRATVEQVLDPRTRMILFKMLTRGVISEINGCISTGKEANVYHASTASGENRAIKIYKTSILMFKDRDKYVSGEFRFRHGYCKGNPRKMVKTWAEKEMRNLIRLNTAQIPCPEPIMLRSHVLLMGFIGKGDRPAPLLKNAQLSDSKVRELYLQIIQYMRRMYQDARLVHADLSEFNMLYHSGDVYIIDVSQAVEHDHPHALEFLRKDCTNVNDFFQKHHVAVMTVRELFEFITDPSITSENIDDYLSKAMEIASKRTEEERSSQDKVDEEVFKKAYIPRTLTDVKNYERDVDIMMKLKEEDMALNVQQDNILYQTVTGLKKDLSGVQEVPALLEKKGDVSETDSDDDGSSEDSVSGCKESVHPKDKPAEVGMDKKVSWPGITDFFSHFC</sequence>
<dbReference type="EC" id="2.7.11.1" evidence="4 21"/>
<keyword evidence="8 21" id="KW-0723">Serine/threonine-protein kinase</keyword>
<dbReference type="GO" id="GO:0046872">
    <property type="term" value="F:metal ion binding"/>
    <property type="evidence" value="ECO:0007669"/>
    <property type="project" value="UniProtKB-KW"/>
</dbReference>
<feature type="binding site" evidence="23">
    <location>
        <position position="339"/>
    </location>
    <ligand>
        <name>ATP</name>
        <dbReference type="ChEBI" id="CHEBI:30616"/>
    </ligand>
</feature>
<dbReference type="Pfam" id="PF01163">
    <property type="entry name" value="RIO1"/>
    <property type="match status" value="1"/>
</dbReference>
<name>A0A8B9EWJ3_9PSIT</name>
<comment type="function">
    <text evidence="19">Involved in the final steps of cytoplasmic maturation of the 40S ribosomal subunit. Involved in processing of 18S-E pre-rRNA to the mature 18S rRNA. Required for the recycling of NOB1 and PNO1 from the late 40S precursor. The association with the very late 40S subunit intermediate may involve a translation-like checkpoint point cycle preceeding the binding to the 60S ribosomal subunit. Despite the protein kinase domain is proposed to act predominantly as an ATPase. The catalytic activity regulates its dynamic association with the 40S subunit. In addition to its role in ribosomal biogenesis acts as an adapter protein by recruiting NCL/nucleolin the to PRMT5 complex for its symmetrical methylation.</text>
</comment>
<comment type="catalytic activity">
    <reaction evidence="17 21">
        <text>L-seryl-[protein] + ATP = O-phospho-L-seryl-[protein] + ADP + H(+)</text>
        <dbReference type="Rhea" id="RHEA:17989"/>
        <dbReference type="Rhea" id="RHEA-COMP:9863"/>
        <dbReference type="Rhea" id="RHEA-COMP:11604"/>
        <dbReference type="ChEBI" id="CHEBI:15378"/>
        <dbReference type="ChEBI" id="CHEBI:29999"/>
        <dbReference type="ChEBI" id="CHEBI:30616"/>
        <dbReference type="ChEBI" id="CHEBI:83421"/>
        <dbReference type="ChEBI" id="CHEBI:456216"/>
        <dbReference type="EC" id="2.7.11.1"/>
    </reaction>
</comment>
<evidence type="ECO:0000256" key="12">
    <source>
        <dbReference type="ARBA" id="ARBA00022777"/>
    </source>
</evidence>
<comment type="cofactor">
    <cofactor evidence="1 24">
        <name>Mg(2+)</name>
        <dbReference type="ChEBI" id="CHEBI:18420"/>
    </cofactor>
</comment>
<evidence type="ECO:0000256" key="19">
    <source>
        <dbReference type="ARBA" id="ARBA00057025"/>
    </source>
</evidence>
<organism evidence="27 28">
    <name type="scientific">Amazona collaria</name>
    <name type="common">yellow-billed parrot</name>
    <dbReference type="NCBI Taxonomy" id="241587"/>
    <lineage>
        <taxon>Eukaryota</taxon>
        <taxon>Metazoa</taxon>
        <taxon>Chordata</taxon>
        <taxon>Craniata</taxon>
        <taxon>Vertebrata</taxon>
        <taxon>Euteleostomi</taxon>
        <taxon>Archelosauria</taxon>
        <taxon>Archosauria</taxon>
        <taxon>Dinosauria</taxon>
        <taxon>Saurischia</taxon>
        <taxon>Theropoda</taxon>
        <taxon>Coelurosauria</taxon>
        <taxon>Aves</taxon>
        <taxon>Neognathae</taxon>
        <taxon>Neoaves</taxon>
        <taxon>Telluraves</taxon>
        <taxon>Australaves</taxon>
        <taxon>Psittaciformes</taxon>
        <taxon>Psittacidae</taxon>
        <taxon>Amazona</taxon>
    </lineage>
</organism>
<feature type="compositionally biased region" description="Basic and acidic residues" evidence="25">
    <location>
        <begin position="571"/>
        <end position="585"/>
    </location>
</feature>
<comment type="similarity">
    <text evidence="3 21">Belongs to the protein kinase superfamily. RIO-type Ser/Thr kinase family.</text>
</comment>
<dbReference type="FunFam" id="3.30.200.20:FF:000148">
    <property type="entry name" value="Serine/threonine-protein kinase RIO1"/>
    <property type="match status" value="1"/>
</dbReference>
<dbReference type="SUPFAM" id="SSF56112">
    <property type="entry name" value="Protein kinase-like (PK-like)"/>
    <property type="match status" value="1"/>
</dbReference>
<feature type="region of interest" description="Disordered" evidence="25">
    <location>
        <begin position="140"/>
        <end position="162"/>
    </location>
</feature>
<evidence type="ECO:0000256" key="13">
    <source>
        <dbReference type="ARBA" id="ARBA00022801"/>
    </source>
</evidence>
<dbReference type="Gene3D" id="3.30.200.20">
    <property type="entry name" value="Phosphorylase Kinase, domain 1"/>
    <property type="match status" value="1"/>
</dbReference>
<feature type="compositionally biased region" description="Acidic residues" evidence="25">
    <location>
        <begin position="552"/>
        <end position="562"/>
    </location>
</feature>
<comment type="subcellular location">
    <subcellularLocation>
        <location evidence="2">Cytoplasm</location>
    </subcellularLocation>
</comment>
<evidence type="ECO:0000256" key="23">
    <source>
        <dbReference type="PIRSR" id="PIRSR038147-2"/>
    </source>
</evidence>
<evidence type="ECO:0000256" key="9">
    <source>
        <dbReference type="ARBA" id="ARBA00022679"/>
    </source>
</evidence>
<evidence type="ECO:0000256" key="16">
    <source>
        <dbReference type="ARBA" id="ARBA00047899"/>
    </source>
</evidence>
<feature type="binding site" evidence="24">
    <location>
        <position position="400"/>
    </location>
    <ligand>
        <name>Mg(2+)</name>
        <dbReference type="ChEBI" id="CHEBI:18420"/>
    </ligand>
</feature>
<keyword evidence="15" id="KW-0460">Magnesium</keyword>
<evidence type="ECO:0000256" key="25">
    <source>
        <dbReference type="SAM" id="MobiDB-lite"/>
    </source>
</evidence>
<comment type="catalytic activity">
    <reaction evidence="16 21">
        <text>L-threonyl-[protein] + ATP = O-phospho-L-threonyl-[protein] + ADP + H(+)</text>
        <dbReference type="Rhea" id="RHEA:46608"/>
        <dbReference type="Rhea" id="RHEA-COMP:11060"/>
        <dbReference type="Rhea" id="RHEA-COMP:11605"/>
        <dbReference type="ChEBI" id="CHEBI:15378"/>
        <dbReference type="ChEBI" id="CHEBI:30013"/>
        <dbReference type="ChEBI" id="CHEBI:30616"/>
        <dbReference type="ChEBI" id="CHEBI:61977"/>
        <dbReference type="ChEBI" id="CHEBI:456216"/>
        <dbReference type="EC" id="2.7.11.1"/>
    </reaction>
</comment>
<feature type="region of interest" description="Disordered" evidence="25">
    <location>
        <begin position="544"/>
        <end position="585"/>
    </location>
</feature>
<keyword evidence="14 21" id="KW-0067">ATP-binding</keyword>
<feature type="active site" description="Proton acceptor" evidence="22">
    <location>
        <position position="383"/>
    </location>
</feature>
<feature type="domain" description="RIO kinase" evidence="26">
    <location>
        <begin position="210"/>
        <end position="446"/>
    </location>
</feature>
<dbReference type="SMART" id="SM00090">
    <property type="entry name" value="RIO"/>
    <property type="match status" value="1"/>
</dbReference>
<keyword evidence="7" id="KW-0690">Ribosome biogenesis</keyword>
<dbReference type="InterPro" id="IPR017407">
    <property type="entry name" value="Ser/Thr_kinase_Rio1"/>
</dbReference>
<accession>A0A8B9EWJ3</accession>
<proteinExistence type="inferred from homology"/>
<dbReference type="GO" id="GO:0005737">
    <property type="term" value="C:cytoplasm"/>
    <property type="evidence" value="ECO:0007669"/>
    <property type="project" value="UniProtKB-SubCell"/>
</dbReference>
<dbReference type="InterPro" id="IPR000687">
    <property type="entry name" value="RIO_kinase"/>
</dbReference>
<dbReference type="Ensembl" id="ENSACOT00000001201.1">
    <property type="protein sequence ID" value="ENSACOP00000001157.1"/>
    <property type="gene ID" value="ENSACOG00000000847.1"/>
</dbReference>
<evidence type="ECO:0000256" key="17">
    <source>
        <dbReference type="ARBA" id="ARBA00048679"/>
    </source>
</evidence>
<dbReference type="GO" id="GO:0004674">
    <property type="term" value="F:protein serine/threonine kinase activity"/>
    <property type="evidence" value="ECO:0007669"/>
    <property type="project" value="UniProtKB-KW"/>
</dbReference>
<evidence type="ECO:0000256" key="10">
    <source>
        <dbReference type="ARBA" id="ARBA00022723"/>
    </source>
</evidence>
<comment type="catalytic activity">
    <reaction evidence="18">
        <text>ATP + H2O = ADP + phosphate + H(+)</text>
        <dbReference type="Rhea" id="RHEA:13065"/>
        <dbReference type="ChEBI" id="CHEBI:15377"/>
        <dbReference type="ChEBI" id="CHEBI:15378"/>
        <dbReference type="ChEBI" id="CHEBI:30616"/>
        <dbReference type="ChEBI" id="CHEBI:43474"/>
        <dbReference type="ChEBI" id="CHEBI:456216"/>
    </reaction>
</comment>
<keyword evidence="28" id="KW-1185">Reference proteome</keyword>
<dbReference type="InterPro" id="IPR018934">
    <property type="entry name" value="RIO_dom"/>
</dbReference>
<feature type="active site" description="4-aspartylphosphate intermediate" evidence="22">
    <location>
        <position position="400"/>
    </location>
</feature>
<keyword evidence="6" id="KW-0963">Cytoplasm</keyword>
<evidence type="ECO:0000256" key="18">
    <source>
        <dbReference type="ARBA" id="ARBA00049360"/>
    </source>
</evidence>
<reference evidence="27" key="1">
    <citation type="submission" date="2025-08" db="UniProtKB">
        <authorList>
            <consortium name="Ensembl"/>
        </authorList>
    </citation>
    <scope>IDENTIFICATION</scope>
</reference>
<feature type="compositionally biased region" description="Polar residues" evidence="25">
    <location>
        <begin position="150"/>
        <end position="162"/>
    </location>
</feature>
<dbReference type="Proteomes" id="UP000694522">
    <property type="component" value="Unplaced"/>
</dbReference>
<feature type="binding site" evidence="23">
    <location>
        <position position="337"/>
    </location>
    <ligand>
        <name>ATP</name>
        <dbReference type="ChEBI" id="CHEBI:30616"/>
    </ligand>
</feature>
<comment type="subunit">
    <text evidence="20">Associates with the precursor of the 40S ribosome subunit. Interacts (via its N-terminus) with PRMT5 (via its N-terminus). Interacts with WDR77. Found in a PRMT5 complex composed of PRMT5, WDR77 and RIOK1. Interacts (via its C-terminus) with NCL; this interaction targets NCL for PRTM5 methylation.</text>
</comment>
<feature type="binding site" evidence="23">
    <location>
        <position position="267"/>
    </location>
    <ligand>
        <name>ATP</name>
        <dbReference type="ChEBI" id="CHEBI:30616"/>
    </ligand>
</feature>
<dbReference type="InterPro" id="IPR051272">
    <property type="entry name" value="RIO-type_Ser/Thr_kinase"/>
</dbReference>
<evidence type="ECO:0000256" key="22">
    <source>
        <dbReference type="PIRSR" id="PIRSR038147-1"/>
    </source>
</evidence>
<dbReference type="InterPro" id="IPR011009">
    <property type="entry name" value="Kinase-like_dom_sf"/>
</dbReference>
<dbReference type="PANTHER" id="PTHR45723">
    <property type="entry name" value="SERINE/THREONINE-PROTEIN KINASE RIO1"/>
    <property type="match status" value="1"/>
</dbReference>
<dbReference type="GO" id="GO:0005524">
    <property type="term" value="F:ATP binding"/>
    <property type="evidence" value="ECO:0007669"/>
    <property type="project" value="UniProtKB-KW"/>
</dbReference>
<dbReference type="CDD" id="cd05147">
    <property type="entry name" value="RIO1_euk"/>
    <property type="match status" value="1"/>
</dbReference>
<evidence type="ECO:0000256" key="5">
    <source>
        <dbReference type="ARBA" id="ARBA00016038"/>
    </source>
</evidence>
<keyword evidence="9 21" id="KW-0808">Transferase</keyword>
<dbReference type="PROSITE" id="PS01245">
    <property type="entry name" value="RIO1"/>
    <property type="match status" value="1"/>
</dbReference>
<protein>
    <recommendedName>
        <fullName evidence="5 21">Serine/threonine-protein kinase RIO1</fullName>
        <ecNumber evidence="4 21">2.7.11.1</ecNumber>
    </recommendedName>
</protein>
<dbReference type="PIRSF" id="PIRSF038147">
    <property type="entry name" value="Ser/Thr_PK_RIO1"/>
    <property type="match status" value="1"/>
</dbReference>
<keyword evidence="11 21" id="KW-0547">Nucleotide-binding</keyword>
<evidence type="ECO:0000313" key="27">
    <source>
        <dbReference type="Ensembl" id="ENSACOP00000001157.1"/>
    </source>
</evidence>
<evidence type="ECO:0000256" key="8">
    <source>
        <dbReference type="ARBA" id="ARBA00022527"/>
    </source>
</evidence>
<evidence type="ECO:0000256" key="4">
    <source>
        <dbReference type="ARBA" id="ARBA00012513"/>
    </source>
</evidence>
<evidence type="ECO:0000256" key="1">
    <source>
        <dbReference type="ARBA" id="ARBA00001946"/>
    </source>
</evidence>
<evidence type="ECO:0000256" key="24">
    <source>
        <dbReference type="PIRSR" id="PIRSR038147-3"/>
    </source>
</evidence>
<reference evidence="27" key="2">
    <citation type="submission" date="2025-09" db="UniProtKB">
        <authorList>
            <consortium name="Ensembl"/>
        </authorList>
    </citation>
    <scope>IDENTIFICATION</scope>
</reference>
<dbReference type="GO" id="GO:0016787">
    <property type="term" value="F:hydrolase activity"/>
    <property type="evidence" value="ECO:0007669"/>
    <property type="project" value="UniProtKB-KW"/>
</dbReference>
<feature type="binding site" evidence="24">
    <location>
        <position position="388"/>
    </location>
    <ligand>
        <name>Mg(2+)</name>
        <dbReference type="ChEBI" id="CHEBI:18420"/>
    </ligand>
</feature>
<evidence type="ECO:0000256" key="15">
    <source>
        <dbReference type="ARBA" id="ARBA00022842"/>
    </source>
</evidence>
<dbReference type="GO" id="GO:0042254">
    <property type="term" value="P:ribosome biogenesis"/>
    <property type="evidence" value="ECO:0007669"/>
    <property type="project" value="UniProtKB-KW"/>
</dbReference>
<evidence type="ECO:0000256" key="3">
    <source>
        <dbReference type="ARBA" id="ARBA00009196"/>
    </source>
</evidence>
<evidence type="ECO:0000256" key="6">
    <source>
        <dbReference type="ARBA" id="ARBA00022490"/>
    </source>
</evidence>
<evidence type="ECO:0000313" key="28">
    <source>
        <dbReference type="Proteomes" id="UP000694522"/>
    </source>
</evidence>
<keyword evidence="12 21" id="KW-0418">Kinase</keyword>
<evidence type="ECO:0000256" key="20">
    <source>
        <dbReference type="ARBA" id="ARBA00063876"/>
    </source>
</evidence>
<evidence type="ECO:0000256" key="2">
    <source>
        <dbReference type="ARBA" id="ARBA00004496"/>
    </source>
</evidence>
<dbReference type="InterPro" id="IPR018935">
    <property type="entry name" value="RIO_kinase_CS"/>
</dbReference>
<evidence type="ECO:0000256" key="7">
    <source>
        <dbReference type="ARBA" id="ARBA00022517"/>
    </source>
</evidence>
<keyword evidence="13" id="KW-0378">Hydrolase</keyword>
<evidence type="ECO:0000256" key="14">
    <source>
        <dbReference type="ARBA" id="ARBA00022840"/>
    </source>
</evidence>
<dbReference type="FunFam" id="1.10.510.10:FF:000232">
    <property type="entry name" value="Serine/threonine-protein kinase RIO1"/>
    <property type="match status" value="1"/>
</dbReference>
<dbReference type="AlphaFoldDB" id="A0A8B9EWJ3"/>
<dbReference type="Gene3D" id="1.10.510.10">
    <property type="entry name" value="Transferase(Phosphotransferase) domain 1"/>
    <property type="match status" value="1"/>
</dbReference>
<evidence type="ECO:0000259" key="26">
    <source>
        <dbReference type="SMART" id="SM00090"/>
    </source>
</evidence>
<evidence type="ECO:0000256" key="11">
    <source>
        <dbReference type="ARBA" id="ARBA00022741"/>
    </source>
</evidence>
<keyword evidence="10" id="KW-0479">Metal-binding</keyword>